<evidence type="ECO:0000313" key="3">
    <source>
        <dbReference type="Proteomes" id="UP001516400"/>
    </source>
</evidence>
<name>A0ABD2P8G2_9CUCU</name>
<gene>
    <name evidence="2" type="ORF">HHI36_001442</name>
</gene>
<proteinExistence type="predicted"/>
<feature type="compositionally biased region" description="Polar residues" evidence="1">
    <location>
        <begin position="85"/>
        <end position="98"/>
    </location>
</feature>
<dbReference type="Proteomes" id="UP001516400">
    <property type="component" value="Unassembled WGS sequence"/>
</dbReference>
<reference evidence="2 3" key="1">
    <citation type="journal article" date="2021" name="BMC Biol.">
        <title>Horizontally acquired antibacterial genes associated with adaptive radiation of ladybird beetles.</title>
        <authorList>
            <person name="Li H.S."/>
            <person name="Tang X.F."/>
            <person name="Huang Y.H."/>
            <person name="Xu Z.Y."/>
            <person name="Chen M.L."/>
            <person name="Du X.Y."/>
            <person name="Qiu B.Y."/>
            <person name="Chen P.T."/>
            <person name="Zhang W."/>
            <person name="Slipinski A."/>
            <person name="Escalona H.E."/>
            <person name="Waterhouse R.M."/>
            <person name="Zwick A."/>
            <person name="Pang H."/>
        </authorList>
    </citation>
    <scope>NUCLEOTIDE SEQUENCE [LARGE SCALE GENOMIC DNA]</scope>
    <source>
        <strain evidence="2">SYSU2018</strain>
    </source>
</reference>
<dbReference type="EMBL" id="JABFTP020000185">
    <property type="protein sequence ID" value="KAL3286956.1"/>
    <property type="molecule type" value="Genomic_DNA"/>
</dbReference>
<feature type="region of interest" description="Disordered" evidence="1">
    <location>
        <begin position="74"/>
        <end position="98"/>
    </location>
</feature>
<feature type="region of interest" description="Disordered" evidence="1">
    <location>
        <begin position="31"/>
        <end position="58"/>
    </location>
</feature>
<keyword evidence="3" id="KW-1185">Reference proteome</keyword>
<evidence type="ECO:0000313" key="2">
    <source>
        <dbReference type="EMBL" id="KAL3286956.1"/>
    </source>
</evidence>
<comment type="caution">
    <text evidence="2">The sequence shown here is derived from an EMBL/GenBank/DDBJ whole genome shotgun (WGS) entry which is preliminary data.</text>
</comment>
<organism evidence="2 3">
    <name type="scientific">Cryptolaemus montrouzieri</name>
    <dbReference type="NCBI Taxonomy" id="559131"/>
    <lineage>
        <taxon>Eukaryota</taxon>
        <taxon>Metazoa</taxon>
        <taxon>Ecdysozoa</taxon>
        <taxon>Arthropoda</taxon>
        <taxon>Hexapoda</taxon>
        <taxon>Insecta</taxon>
        <taxon>Pterygota</taxon>
        <taxon>Neoptera</taxon>
        <taxon>Endopterygota</taxon>
        <taxon>Coleoptera</taxon>
        <taxon>Polyphaga</taxon>
        <taxon>Cucujiformia</taxon>
        <taxon>Coccinelloidea</taxon>
        <taxon>Coccinellidae</taxon>
        <taxon>Scymninae</taxon>
        <taxon>Scymnini</taxon>
        <taxon>Cryptolaemus</taxon>
    </lineage>
</organism>
<sequence length="98" mass="10942">MASSNGYRPERVNVLDPNFATVVTGWYEDLLSDNSDVEPEENMFSPSDHESESEQEPRYAVDEIIPLGKVSTVVSEGQVDREKGTSISSNQRTLRSAY</sequence>
<evidence type="ECO:0000256" key="1">
    <source>
        <dbReference type="SAM" id="MobiDB-lite"/>
    </source>
</evidence>
<feature type="compositionally biased region" description="Basic and acidic residues" evidence="1">
    <location>
        <begin position="47"/>
        <end position="58"/>
    </location>
</feature>
<dbReference type="AlphaFoldDB" id="A0ABD2P8G2"/>
<protein>
    <submittedName>
        <fullName evidence="2">Uncharacterized protein</fullName>
    </submittedName>
</protein>
<accession>A0ABD2P8G2</accession>